<evidence type="ECO:0000313" key="2">
    <source>
        <dbReference type="Proteomes" id="UP000238916"/>
    </source>
</evidence>
<dbReference type="AlphaFoldDB" id="A0A2U3KX75"/>
<dbReference type="Proteomes" id="UP000238916">
    <property type="component" value="Unassembled WGS sequence"/>
</dbReference>
<accession>A0A2U3KX75</accession>
<dbReference type="EMBL" id="OMOF01000230">
    <property type="protein sequence ID" value="SPF44284.1"/>
    <property type="molecule type" value="Genomic_DNA"/>
</dbReference>
<evidence type="ECO:0000313" key="1">
    <source>
        <dbReference type="EMBL" id="SPF44284.1"/>
    </source>
</evidence>
<protein>
    <submittedName>
        <fullName evidence="1">Uncharacterized protein</fullName>
    </submittedName>
</protein>
<name>A0A2U3KX75_9FIRM</name>
<reference evidence="2" key="1">
    <citation type="submission" date="2018-02" db="EMBL/GenBank/DDBJ databases">
        <authorList>
            <person name="Hausmann B."/>
        </authorList>
    </citation>
    <scope>NUCLEOTIDE SEQUENCE [LARGE SCALE GENOMIC DNA]</scope>
    <source>
        <strain evidence="2">Peat soil MAG SbF1</strain>
    </source>
</reference>
<proteinExistence type="predicted"/>
<organism evidence="1 2">
    <name type="scientific">Candidatus Desulfosporosinus infrequens</name>
    <dbReference type="NCBI Taxonomy" id="2043169"/>
    <lineage>
        <taxon>Bacteria</taxon>
        <taxon>Bacillati</taxon>
        <taxon>Bacillota</taxon>
        <taxon>Clostridia</taxon>
        <taxon>Eubacteriales</taxon>
        <taxon>Desulfitobacteriaceae</taxon>
        <taxon>Desulfosporosinus</taxon>
    </lineage>
</organism>
<sequence length="43" mass="5281">MLDLLDFIFTYRYVIKGRTLNVENQKELYLFNGRSNYSRLYVN</sequence>
<gene>
    <name evidence="1" type="ORF">SBF1_3050012</name>
</gene>